<dbReference type="InterPro" id="IPR011990">
    <property type="entry name" value="TPR-like_helical_dom_sf"/>
</dbReference>
<evidence type="ECO:0000256" key="5">
    <source>
        <dbReference type="ARBA" id="ARBA00023237"/>
    </source>
</evidence>
<keyword evidence="5" id="KW-0998">Cell outer membrane</keyword>
<evidence type="ECO:0000313" key="9">
    <source>
        <dbReference type="Proteomes" id="UP000199109"/>
    </source>
</evidence>
<evidence type="ECO:0000256" key="1">
    <source>
        <dbReference type="ARBA" id="ARBA00004442"/>
    </source>
</evidence>
<keyword evidence="9" id="KW-1185">Reference proteome</keyword>
<keyword evidence="3" id="KW-0732">Signal</keyword>
<dbReference type="PROSITE" id="PS51257">
    <property type="entry name" value="PROKAR_LIPOPROTEIN"/>
    <property type="match status" value="1"/>
</dbReference>
<evidence type="ECO:0000313" key="8">
    <source>
        <dbReference type="EMBL" id="SDF17188.1"/>
    </source>
</evidence>
<proteinExistence type="inferred from homology"/>
<gene>
    <name evidence="8" type="ORF">SAMN05421636_1153</name>
</gene>
<organism evidence="8 9">
    <name type="scientific">Pricia antarctica</name>
    <dbReference type="NCBI Taxonomy" id="641691"/>
    <lineage>
        <taxon>Bacteria</taxon>
        <taxon>Pseudomonadati</taxon>
        <taxon>Bacteroidota</taxon>
        <taxon>Flavobacteriia</taxon>
        <taxon>Flavobacteriales</taxon>
        <taxon>Flavobacteriaceae</taxon>
        <taxon>Pricia</taxon>
    </lineage>
</organism>
<evidence type="ECO:0000259" key="7">
    <source>
        <dbReference type="Pfam" id="PF14322"/>
    </source>
</evidence>
<dbReference type="AlphaFoldDB" id="A0A1G7IX48"/>
<sequence>MKSIFYFLTIACLLTTTSCQKDFIEISPKSEGTSELRYKTDKDFSDATIGVYREFQDVYDFWWQFGDVPGEDVIQAALRLPELVRIDDFSLDVNNDILLSAWLENYQVISNANKLLAEVEDADVSVIVNKERYIGEAKFLRALAYFNLVRIFGDVPMVTGPLTTEQALETPRTSVDVVYTDLIIQDLLDAETKLPETYAADNVGRATKGAAKSLLGKVYLTIGDFVQAESKLMEVTNMGYSLLDTFEDLFDFDNEHHSEYIFDIEYIDGNIGLGSPFTRLFTVETQDVGPFKESLYQTFGIEGTEGGGRGTPNLDFIDLFEPGDLRQYRTATTGIFDNEGNWIPIPENAALHAISLKYITPVGSGGSKTNWRVIRYADVLLMLAEAMNENNKTPEALTYLNQVRTRAGLDGYTGLAQSETREKIALERRFELFLEGQRWFDLVRTGRALEVLAPLGIQSHQTIFPIPQTQIEVVNDPSILDQNPGY</sequence>
<dbReference type="Pfam" id="PF07980">
    <property type="entry name" value="SusD_RagB"/>
    <property type="match status" value="1"/>
</dbReference>
<dbReference type="SUPFAM" id="SSF48452">
    <property type="entry name" value="TPR-like"/>
    <property type="match status" value="1"/>
</dbReference>
<evidence type="ECO:0000256" key="3">
    <source>
        <dbReference type="ARBA" id="ARBA00022729"/>
    </source>
</evidence>
<dbReference type="EMBL" id="FNAO01000015">
    <property type="protein sequence ID" value="SDF17188.1"/>
    <property type="molecule type" value="Genomic_DNA"/>
</dbReference>
<comment type="subcellular location">
    <subcellularLocation>
        <location evidence="1">Cell outer membrane</location>
    </subcellularLocation>
</comment>
<dbReference type="InterPro" id="IPR012944">
    <property type="entry name" value="SusD_RagB_dom"/>
</dbReference>
<dbReference type="Gene3D" id="1.25.40.390">
    <property type="match status" value="1"/>
</dbReference>
<dbReference type="Proteomes" id="UP000199109">
    <property type="component" value="Unassembled WGS sequence"/>
</dbReference>
<dbReference type="RefSeq" id="WP_091874132.1">
    <property type="nucleotide sequence ID" value="NZ_FNAO01000015.1"/>
</dbReference>
<name>A0A1G7IX48_9FLAO</name>
<feature type="domain" description="RagB/SusD" evidence="6">
    <location>
        <begin position="361"/>
        <end position="447"/>
    </location>
</feature>
<feature type="domain" description="SusD-like N-terminal" evidence="7">
    <location>
        <begin position="93"/>
        <end position="220"/>
    </location>
</feature>
<protein>
    <submittedName>
        <fullName evidence="8">RagB/SusD domain-containing protein</fullName>
    </submittedName>
</protein>
<accession>A0A1G7IX48</accession>
<keyword evidence="4" id="KW-0472">Membrane</keyword>
<dbReference type="GO" id="GO:0009279">
    <property type="term" value="C:cell outer membrane"/>
    <property type="evidence" value="ECO:0007669"/>
    <property type="project" value="UniProtKB-SubCell"/>
</dbReference>
<reference evidence="8 9" key="1">
    <citation type="submission" date="2016-10" db="EMBL/GenBank/DDBJ databases">
        <authorList>
            <person name="de Groot N.N."/>
        </authorList>
    </citation>
    <scope>NUCLEOTIDE SEQUENCE [LARGE SCALE GENOMIC DNA]</scope>
    <source>
        <strain evidence="8 9">DSM 23421</strain>
    </source>
</reference>
<dbReference type="STRING" id="641691.SAMN05421636_1153"/>
<dbReference type="OrthoDB" id="5694214at2"/>
<evidence type="ECO:0000256" key="4">
    <source>
        <dbReference type="ARBA" id="ARBA00023136"/>
    </source>
</evidence>
<evidence type="ECO:0000256" key="2">
    <source>
        <dbReference type="ARBA" id="ARBA00006275"/>
    </source>
</evidence>
<dbReference type="CDD" id="cd08977">
    <property type="entry name" value="SusD"/>
    <property type="match status" value="1"/>
</dbReference>
<dbReference type="InterPro" id="IPR033985">
    <property type="entry name" value="SusD-like_N"/>
</dbReference>
<comment type="similarity">
    <text evidence="2">Belongs to the SusD family.</text>
</comment>
<dbReference type="Pfam" id="PF14322">
    <property type="entry name" value="SusD-like_3"/>
    <property type="match status" value="1"/>
</dbReference>
<evidence type="ECO:0000259" key="6">
    <source>
        <dbReference type="Pfam" id="PF07980"/>
    </source>
</evidence>